<evidence type="ECO:0000313" key="12">
    <source>
        <dbReference type="Proteomes" id="UP000182975"/>
    </source>
</evidence>
<dbReference type="EMBL" id="FOEC01000010">
    <property type="protein sequence ID" value="SEO88798.1"/>
    <property type="molecule type" value="Genomic_DNA"/>
</dbReference>
<proteinExistence type="inferred from homology"/>
<evidence type="ECO:0000256" key="8">
    <source>
        <dbReference type="ARBA" id="ARBA00048141"/>
    </source>
</evidence>
<keyword evidence="6 9" id="KW-0418">Kinase</keyword>
<gene>
    <name evidence="9" type="primary">argB</name>
    <name evidence="11" type="ORF">SAMN02910314_01496</name>
</gene>
<dbReference type="PANTHER" id="PTHR23342:SF0">
    <property type="entry name" value="N-ACETYLGLUTAMATE SYNTHASE, MITOCHONDRIAL"/>
    <property type="match status" value="1"/>
</dbReference>
<dbReference type="Proteomes" id="UP000182975">
    <property type="component" value="Unassembled WGS sequence"/>
</dbReference>
<dbReference type="FunFam" id="3.40.1160.10:FF:000004">
    <property type="entry name" value="Acetylglutamate kinase"/>
    <property type="match status" value="1"/>
</dbReference>
<dbReference type="NCBIfam" id="TIGR00761">
    <property type="entry name" value="argB"/>
    <property type="match status" value="1"/>
</dbReference>
<evidence type="ECO:0000256" key="4">
    <source>
        <dbReference type="ARBA" id="ARBA00022679"/>
    </source>
</evidence>
<accession>A0A172RWT1</accession>
<evidence type="ECO:0000256" key="3">
    <source>
        <dbReference type="ARBA" id="ARBA00022605"/>
    </source>
</evidence>
<dbReference type="InterPro" id="IPR036393">
    <property type="entry name" value="AceGlu_kinase-like_sf"/>
</dbReference>
<evidence type="ECO:0000256" key="2">
    <source>
        <dbReference type="ARBA" id="ARBA00022571"/>
    </source>
</evidence>
<keyword evidence="5 9" id="KW-0547">Nucleotide-binding</keyword>
<keyword evidence="3 9" id="KW-0028">Amino-acid biosynthesis</keyword>
<comment type="catalytic activity">
    <reaction evidence="8 9">
        <text>N-acetyl-L-glutamate + ATP = N-acetyl-L-glutamyl 5-phosphate + ADP</text>
        <dbReference type="Rhea" id="RHEA:14629"/>
        <dbReference type="ChEBI" id="CHEBI:30616"/>
        <dbReference type="ChEBI" id="CHEBI:44337"/>
        <dbReference type="ChEBI" id="CHEBI:57936"/>
        <dbReference type="ChEBI" id="CHEBI:456216"/>
        <dbReference type="EC" id="2.7.2.8"/>
    </reaction>
</comment>
<dbReference type="PATRIC" id="fig|79604.3.peg.379"/>
<dbReference type="PANTHER" id="PTHR23342">
    <property type="entry name" value="N-ACETYLGLUTAMATE SYNTHASE"/>
    <property type="match status" value="1"/>
</dbReference>
<evidence type="ECO:0000256" key="7">
    <source>
        <dbReference type="ARBA" id="ARBA00022840"/>
    </source>
</evidence>
<dbReference type="InterPro" id="IPR037528">
    <property type="entry name" value="ArgB"/>
</dbReference>
<comment type="subcellular location">
    <subcellularLocation>
        <location evidence="9">Cytoplasm</location>
    </subcellularLocation>
</comment>
<dbReference type="STRING" id="79604.AAY81_01855"/>
<protein>
    <recommendedName>
        <fullName evidence="9">Acetylglutamate kinase</fullName>
        <ecNumber evidence="9">2.7.2.8</ecNumber>
    </recommendedName>
    <alternativeName>
        <fullName evidence="9">N-acetyl-L-glutamate 5-phosphotransferase</fullName>
    </alternativeName>
    <alternativeName>
        <fullName evidence="9">NAG kinase</fullName>
        <shortName evidence="9">NAGK</shortName>
    </alternativeName>
</protein>
<sequence length="315" mass="33683">MKFAKDTQLRANLHADAETLAEALPWIKEATGKTVVIKYGGSAMEDPELRAKVMSDIVLLKIIGLNPVLVHGGGKAINKAFERYAFPVEFKDGLRVTSPEAMDVVRMVLVGEVNQNLVRDLNEHGNLAVGVSGGDGGTIVARQLAPEYGRVGEIVQVNVEYLNALIEKDYIPVVAGVAQGLDGGYYNINADVAAGAIAGAIGAHKFIALTDVDGVYYDYPNRDSLISNMTRDEARAMVQSGSIDTGMIPKLKSCIDALDAGVMRAHVINGKTPHALLLELLTNTGVGTVIHGTEESYEREMHPLGAFASKLSVNQ</sequence>
<name>A0A172RWT1_9ACTN</name>
<evidence type="ECO:0000256" key="1">
    <source>
        <dbReference type="ARBA" id="ARBA00004828"/>
    </source>
</evidence>
<keyword evidence="7 9" id="KW-0067">ATP-binding</keyword>
<comment type="pathway">
    <text evidence="1 9">Amino-acid biosynthesis; L-arginine biosynthesis; N(2)-acetyl-L-ornithine from L-glutamate: step 2/4.</text>
</comment>
<organism evidence="11 12">
    <name type="scientific">Denitrobacterium detoxificans</name>
    <dbReference type="NCBI Taxonomy" id="79604"/>
    <lineage>
        <taxon>Bacteria</taxon>
        <taxon>Bacillati</taxon>
        <taxon>Actinomycetota</taxon>
        <taxon>Coriobacteriia</taxon>
        <taxon>Eggerthellales</taxon>
        <taxon>Eggerthellaceae</taxon>
        <taxon>Denitrobacterium</taxon>
    </lineage>
</organism>
<dbReference type="InterPro" id="IPR041727">
    <property type="entry name" value="NAGK-C"/>
</dbReference>
<evidence type="ECO:0000313" key="11">
    <source>
        <dbReference type="EMBL" id="SEO88798.1"/>
    </source>
</evidence>
<feature type="site" description="Transition state stabilizer" evidence="9">
    <location>
        <position position="38"/>
    </location>
</feature>
<evidence type="ECO:0000256" key="6">
    <source>
        <dbReference type="ARBA" id="ARBA00022777"/>
    </source>
</evidence>
<dbReference type="GO" id="GO:0003991">
    <property type="term" value="F:acetylglutamate kinase activity"/>
    <property type="evidence" value="ECO:0007669"/>
    <property type="project" value="UniProtKB-UniRule"/>
</dbReference>
<dbReference type="HAMAP" id="MF_00082">
    <property type="entry name" value="ArgB"/>
    <property type="match status" value="1"/>
</dbReference>
<dbReference type="KEGG" id="ddt:AAY81_01855"/>
<feature type="binding site" evidence="9">
    <location>
        <position position="187"/>
    </location>
    <ligand>
        <name>substrate</name>
    </ligand>
</feature>
<dbReference type="PIRSF" id="PIRSF000728">
    <property type="entry name" value="NAGK"/>
    <property type="match status" value="1"/>
</dbReference>
<keyword evidence="4 9" id="KW-0808">Transferase</keyword>
<keyword evidence="9" id="KW-0963">Cytoplasm</keyword>
<dbReference type="InterPro" id="IPR001057">
    <property type="entry name" value="Glu/AcGlu_kinase"/>
</dbReference>
<dbReference type="RefSeq" id="WP_066660691.1">
    <property type="nucleotide sequence ID" value="NZ_CP011402.1"/>
</dbReference>
<feature type="binding site" evidence="9">
    <location>
        <begin position="73"/>
        <end position="74"/>
    </location>
    <ligand>
        <name>substrate</name>
    </ligand>
</feature>
<feature type="binding site" evidence="9">
    <location>
        <position position="95"/>
    </location>
    <ligand>
        <name>substrate</name>
    </ligand>
</feature>
<comment type="function">
    <text evidence="9">Catalyzes the ATP-dependent phosphorylation of N-acetyl-L-glutamate.</text>
</comment>
<keyword evidence="12" id="KW-1185">Reference proteome</keyword>
<dbReference type="GO" id="GO:0005524">
    <property type="term" value="F:ATP binding"/>
    <property type="evidence" value="ECO:0007669"/>
    <property type="project" value="UniProtKB-UniRule"/>
</dbReference>
<comment type="similarity">
    <text evidence="9">Belongs to the acetylglutamate kinase family. ArgB subfamily.</text>
</comment>
<evidence type="ECO:0000256" key="5">
    <source>
        <dbReference type="ARBA" id="ARBA00022741"/>
    </source>
</evidence>
<dbReference type="UniPathway" id="UPA00068">
    <property type="reaction ID" value="UER00107"/>
</dbReference>
<dbReference type="EC" id="2.7.2.8" evidence="9"/>
<dbReference type="Pfam" id="PF00696">
    <property type="entry name" value="AA_kinase"/>
    <property type="match status" value="1"/>
</dbReference>
<evidence type="ECO:0000259" key="10">
    <source>
        <dbReference type="Pfam" id="PF00696"/>
    </source>
</evidence>
<dbReference type="InterPro" id="IPR004662">
    <property type="entry name" value="AcgluKinase_fam"/>
</dbReference>
<dbReference type="AlphaFoldDB" id="A0A172RWT1"/>
<dbReference type="Gene3D" id="3.40.1160.10">
    <property type="entry name" value="Acetylglutamate kinase-like"/>
    <property type="match status" value="1"/>
</dbReference>
<dbReference type="CDD" id="cd04250">
    <property type="entry name" value="AAK_NAGK-C"/>
    <property type="match status" value="1"/>
</dbReference>
<dbReference type="OrthoDB" id="9803155at2"/>
<dbReference type="GO" id="GO:0042450">
    <property type="term" value="P:L-arginine biosynthetic process via ornithine"/>
    <property type="evidence" value="ECO:0007669"/>
    <property type="project" value="UniProtKB-UniRule"/>
</dbReference>
<dbReference type="GO" id="GO:0005737">
    <property type="term" value="C:cytoplasm"/>
    <property type="evidence" value="ECO:0007669"/>
    <property type="project" value="UniProtKB-SubCell"/>
</dbReference>
<reference evidence="12" key="1">
    <citation type="submission" date="2016-10" db="EMBL/GenBank/DDBJ databases">
        <authorList>
            <person name="Varghese N."/>
        </authorList>
    </citation>
    <scope>NUCLEOTIDE SEQUENCE [LARGE SCALE GENOMIC DNA]</scope>
    <source>
        <strain evidence="12">DSM 21843</strain>
    </source>
</reference>
<keyword evidence="2 9" id="KW-0055">Arginine biosynthesis</keyword>
<evidence type="ECO:0000256" key="9">
    <source>
        <dbReference type="HAMAP-Rule" id="MF_00082"/>
    </source>
</evidence>
<feature type="site" description="Transition state stabilizer" evidence="9">
    <location>
        <position position="250"/>
    </location>
</feature>
<feature type="domain" description="Aspartate/glutamate/uridylate kinase" evidence="10">
    <location>
        <begin position="33"/>
        <end position="269"/>
    </location>
</feature>
<dbReference type="SUPFAM" id="SSF53633">
    <property type="entry name" value="Carbamate kinase-like"/>
    <property type="match status" value="1"/>
</dbReference>
<dbReference type="PRINTS" id="PR00474">
    <property type="entry name" value="GLU5KINASE"/>
</dbReference>
<dbReference type="InterPro" id="IPR001048">
    <property type="entry name" value="Asp/Glu/Uridylate_kinase"/>
</dbReference>